<protein>
    <submittedName>
        <fullName evidence="1">Uncharacterized protein</fullName>
    </submittedName>
</protein>
<organism evidence="1 2">
    <name type="scientific">Verticillium longisporum</name>
    <name type="common">Verticillium dahliae var. longisporum</name>
    <dbReference type="NCBI Taxonomy" id="100787"/>
    <lineage>
        <taxon>Eukaryota</taxon>
        <taxon>Fungi</taxon>
        <taxon>Dikarya</taxon>
        <taxon>Ascomycota</taxon>
        <taxon>Pezizomycotina</taxon>
        <taxon>Sordariomycetes</taxon>
        <taxon>Hypocreomycetidae</taxon>
        <taxon>Glomerellales</taxon>
        <taxon>Plectosphaerellaceae</taxon>
        <taxon>Verticillium</taxon>
    </lineage>
</organism>
<comment type="caution">
    <text evidence="1">The sequence shown here is derived from an EMBL/GenBank/DDBJ whole genome shotgun (WGS) entry which is preliminary data.</text>
</comment>
<evidence type="ECO:0000313" key="1">
    <source>
        <dbReference type="EMBL" id="KAG7141615.1"/>
    </source>
</evidence>
<gene>
    <name evidence="1" type="ORF">HYQ45_018806</name>
</gene>
<reference evidence="1" key="1">
    <citation type="journal article" date="2021" name="Mol. Plant Pathol.">
        <title>A 20-kb lineage-specific genomic region tames virulence in pathogenic amphidiploid Verticillium longisporum.</title>
        <authorList>
            <person name="Harting R."/>
            <person name="Starke J."/>
            <person name="Kusch H."/>
            <person name="Poggeler S."/>
            <person name="Maurus I."/>
            <person name="Schluter R."/>
            <person name="Landesfeind M."/>
            <person name="Bulla I."/>
            <person name="Nowrousian M."/>
            <person name="de Jonge R."/>
            <person name="Stahlhut G."/>
            <person name="Hoff K.J."/>
            <person name="Asshauer K.P."/>
            <person name="Thurmer A."/>
            <person name="Stanke M."/>
            <person name="Daniel R."/>
            <person name="Morgenstern B."/>
            <person name="Thomma B.P.H.J."/>
            <person name="Kronstad J.W."/>
            <person name="Braus-Stromeyer S.A."/>
            <person name="Braus G.H."/>
        </authorList>
    </citation>
    <scope>NUCLEOTIDE SEQUENCE</scope>
    <source>
        <strain evidence="1">Vl32</strain>
    </source>
</reference>
<dbReference type="AlphaFoldDB" id="A0A8I3A1A2"/>
<dbReference type="Proteomes" id="UP000689129">
    <property type="component" value="Unassembled WGS sequence"/>
</dbReference>
<dbReference type="EMBL" id="JAEMWZ010000029">
    <property type="protein sequence ID" value="KAG7141615.1"/>
    <property type="molecule type" value="Genomic_DNA"/>
</dbReference>
<evidence type="ECO:0000313" key="2">
    <source>
        <dbReference type="Proteomes" id="UP000689129"/>
    </source>
</evidence>
<accession>A0A8I3A1A2</accession>
<proteinExistence type="predicted"/>
<sequence>MSDDGEFSYPDYASKYALPDVDDEPLAIRLIQIQPRIGDDHPTASKIVLRMRVPVFSQDYQLWKNWI</sequence>
<name>A0A8I3A1A2_VERLO</name>